<accession>A0ABQ6C1T9</accession>
<keyword evidence="17" id="KW-1185">Reference proteome</keyword>
<dbReference type="InterPro" id="IPR013727">
    <property type="entry name" value="2CSK_N"/>
</dbReference>
<name>A0ABQ6C1T9_9BURK</name>
<evidence type="ECO:0000256" key="8">
    <source>
        <dbReference type="ARBA" id="ARBA00022777"/>
    </source>
</evidence>
<comment type="catalytic activity">
    <reaction evidence="1">
        <text>ATP + protein L-histidine = ADP + protein N-phospho-L-histidine.</text>
        <dbReference type="EC" id="2.7.13.3"/>
    </reaction>
</comment>
<dbReference type="RefSeq" id="WP_284307482.1">
    <property type="nucleotide sequence ID" value="NZ_BSPB01000011.1"/>
</dbReference>
<keyword evidence="4" id="KW-0597">Phosphoprotein</keyword>
<dbReference type="SMART" id="SM00387">
    <property type="entry name" value="HATPase_c"/>
    <property type="match status" value="1"/>
</dbReference>
<dbReference type="InterPro" id="IPR003660">
    <property type="entry name" value="HAMP_dom"/>
</dbReference>
<dbReference type="InterPro" id="IPR005467">
    <property type="entry name" value="His_kinase_dom"/>
</dbReference>
<dbReference type="InterPro" id="IPR036097">
    <property type="entry name" value="HisK_dim/P_sf"/>
</dbReference>
<protein>
    <recommendedName>
        <fullName evidence="3">histidine kinase</fullName>
        <ecNumber evidence="3">2.7.13.3</ecNumber>
    </recommendedName>
</protein>
<evidence type="ECO:0000256" key="9">
    <source>
        <dbReference type="ARBA" id="ARBA00022840"/>
    </source>
</evidence>
<dbReference type="Pfam" id="PF00672">
    <property type="entry name" value="HAMP"/>
    <property type="match status" value="1"/>
</dbReference>
<dbReference type="Pfam" id="PF08521">
    <property type="entry name" value="2CSK_N"/>
    <property type="match status" value="1"/>
</dbReference>
<dbReference type="PROSITE" id="PS50109">
    <property type="entry name" value="HIS_KIN"/>
    <property type="match status" value="1"/>
</dbReference>
<dbReference type="SUPFAM" id="SSF47384">
    <property type="entry name" value="Homodimeric domain of signal transducing histidine kinase"/>
    <property type="match status" value="1"/>
</dbReference>
<dbReference type="EC" id="2.7.13.3" evidence="3"/>
<evidence type="ECO:0000256" key="4">
    <source>
        <dbReference type="ARBA" id="ARBA00022553"/>
    </source>
</evidence>
<comment type="caution">
    <text evidence="16">The sequence shown here is derived from an EMBL/GenBank/DDBJ whole genome shotgun (WGS) entry which is preliminary data.</text>
</comment>
<feature type="transmembrane region" description="Helical" evidence="13">
    <location>
        <begin position="153"/>
        <end position="175"/>
    </location>
</feature>
<evidence type="ECO:0000256" key="7">
    <source>
        <dbReference type="ARBA" id="ARBA00022741"/>
    </source>
</evidence>
<dbReference type="Pfam" id="PF02518">
    <property type="entry name" value="HATPase_c"/>
    <property type="match status" value="1"/>
</dbReference>
<dbReference type="Proteomes" id="UP001156903">
    <property type="component" value="Unassembled WGS sequence"/>
</dbReference>
<dbReference type="InterPro" id="IPR004358">
    <property type="entry name" value="Sig_transdc_His_kin-like_C"/>
</dbReference>
<dbReference type="Gene3D" id="1.10.287.130">
    <property type="match status" value="1"/>
</dbReference>
<proteinExistence type="predicted"/>
<dbReference type="SUPFAM" id="SSF55874">
    <property type="entry name" value="ATPase domain of HSP90 chaperone/DNA topoisomerase II/histidine kinase"/>
    <property type="match status" value="1"/>
</dbReference>
<evidence type="ECO:0000256" key="13">
    <source>
        <dbReference type="SAM" id="Phobius"/>
    </source>
</evidence>
<dbReference type="EMBL" id="BSPB01000011">
    <property type="protein sequence ID" value="GLS14338.1"/>
    <property type="molecule type" value="Genomic_DNA"/>
</dbReference>
<reference evidence="17" key="1">
    <citation type="journal article" date="2019" name="Int. J. Syst. Evol. Microbiol.">
        <title>The Global Catalogue of Microorganisms (GCM) 10K type strain sequencing project: providing services to taxonomists for standard genome sequencing and annotation.</title>
        <authorList>
            <consortium name="The Broad Institute Genomics Platform"/>
            <consortium name="The Broad Institute Genome Sequencing Center for Infectious Disease"/>
            <person name="Wu L."/>
            <person name="Ma J."/>
        </authorList>
    </citation>
    <scope>NUCLEOTIDE SEQUENCE [LARGE SCALE GENOMIC DNA]</scope>
    <source>
        <strain evidence="17">NBRC 109341</strain>
    </source>
</reference>
<evidence type="ECO:0000313" key="16">
    <source>
        <dbReference type="EMBL" id="GLS14338.1"/>
    </source>
</evidence>
<evidence type="ECO:0000256" key="10">
    <source>
        <dbReference type="ARBA" id="ARBA00022989"/>
    </source>
</evidence>
<keyword evidence="8 16" id="KW-0418">Kinase</keyword>
<dbReference type="CDD" id="cd00082">
    <property type="entry name" value="HisKA"/>
    <property type="match status" value="1"/>
</dbReference>
<evidence type="ECO:0000256" key="6">
    <source>
        <dbReference type="ARBA" id="ARBA00022692"/>
    </source>
</evidence>
<dbReference type="Gene3D" id="3.30.565.10">
    <property type="entry name" value="Histidine kinase-like ATPase, C-terminal domain"/>
    <property type="match status" value="1"/>
</dbReference>
<evidence type="ECO:0000256" key="1">
    <source>
        <dbReference type="ARBA" id="ARBA00000085"/>
    </source>
</evidence>
<feature type="domain" description="HAMP" evidence="15">
    <location>
        <begin position="169"/>
        <end position="221"/>
    </location>
</feature>
<dbReference type="PANTHER" id="PTHR45436:SF14">
    <property type="entry name" value="SENSOR PROTEIN QSEC"/>
    <property type="match status" value="1"/>
</dbReference>
<keyword evidence="12 13" id="KW-0472">Membrane</keyword>
<dbReference type="InterPro" id="IPR003594">
    <property type="entry name" value="HATPase_dom"/>
</dbReference>
<keyword evidence="5" id="KW-0808">Transferase</keyword>
<dbReference type="PRINTS" id="PR00344">
    <property type="entry name" value="BCTRLSENSOR"/>
</dbReference>
<evidence type="ECO:0000256" key="5">
    <source>
        <dbReference type="ARBA" id="ARBA00022679"/>
    </source>
</evidence>
<dbReference type="SMART" id="SM00388">
    <property type="entry name" value="HisKA"/>
    <property type="match status" value="1"/>
</dbReference>
<evidence type="ECO:0000256" key="3">
    <source>
        <dbReference type="ARBA" id="ARBA00012438"/>
    </source>
</evidence>
<keyword evidence="11" id="KW-0902">Two-component regulatory system</keyword>
<dbReference type="InterPro" id="IPR036890">
    <property type="entry name" value="HATPase_C_sf"/>
</dbReference>
<keyword evidence="6 13" id="KW-0812">Transmembrane</keyword>
<dbReference type="GO" id="GO:0016301">
    <property type="term" value="F:kinase activity"/>
    <property type="evidence" value="ECO:0007669"/>
    <property type="project" value="UniProtKB-KW"/>
</dbReference>
<keyword evidence="9" id="KW-0067">ATP-binding</keyword>
<evidence type="ECO:0000259" key="14">
    <source>
        <dbReference type="PROSITE" id="PS50109"/>
    </source>
</evidence>
<keyword evidence="10 13" id="KW-1133">Transmembrane helix</keyword>
<evidence type="ECO:0000259" key="15">
    <source>
        <dbReference type="PROSITE" id="PS50885"/>
    </source>
</evidence>
<gene>
    <name evidence="16" type="ORF">GCM10007935_17690</name>
</gene>
<evidence type="ECO:0000256" key="12">
    <source>
        <dbReference type="ARBA" id="ARBA00023136"/>
    </source>
</evidence>
<evidence type="ECO:0000256" key="2">
    <source>
        <dbReference type="ARBA" id="ARBA00004141"/>
    </source>
</evidence>
<evidence type="ECO:0000313" key="17">
    <source>
        <dbReference type="Proteomes" id="UP001156903"/>
    </source>
</evidence>
<evidence type="ECO:0000256" key="11">
    <source>
        <dbReference type="ARBA" id="ARBA00023012"/>
    </source>
</evidence>
<feature type="domain" description="Histidine kinase" evidence="14">
    <location>
        <begin position="229"/>
        <end position="448"/>
    </location>
</feature>
<dbReference type="PANTHER" id="PTHR45436">
    <property type="entry name" value="SENSOR HISTIDINE KINASE YKOH"/>
    <property type="match status" value="1"/>
</dbReference>
<dbReference type="CDD" id="cd00075">
    <property type="entry name" value="HATPase"/>
    <property type="match status" value="1"/>
</dbReference>
<dbReference type="InterPro" id="IPR003661">
    <property type="entry name" value="HisK_dim/P_dom"/>
</dbReference>
<dbReference type="InterPro" id="IPR050428">
    <property type="entry name" value="TCS_sensor_his_kinase"/>
</dbReference>
<sequence>MLRPLTSLRARLLWFVLLAILATALLQAALALRAARAEADTIFDYHMQQVAQSLRAGLPQGLATGVLPLPPEEQDFDFVVQIWTLDGTLIFQSASRAELPPRAVLGFAEVDAHGTQYRVYSVLTRGLVIQVAQDMAVRERMASELALHTAVPILLLAPMLMLLVGWLVGASLAPVNRVRQQLAARTADDLTAVAETALPDELQPLVHEFNGLLQRLSLAFETQQRFVADAAHELRSPLAALKLQVQGLRRAGDEATRERALQRLDAGIDRATRLIEQLLVLARQQARQAEGAPAQPLALDELARQVVAEAVAASGADVGVDAPADGRPARVMGHPEALRILLRNLLENALKYAPPGGRVDVRVQPAGPADSPAAVWLSVEDSGPGIPEGERERALDRFYRLPGTPSTGSGLGLAIAQAVAALHGTHLQLDTSPALGGLRVRVCLPAAA</sequence>
<comment type="subcellular location">
    <subcellularLocation>
        <location evidence="2">Membrane</location>
        <topology evidence="2">Multi-pass membrane protein</topology>
    </subcellularLocation>
</comment>
<organism evidence="16 17">
    <name type="scientific">Hydrogenophaga electricum</name>
    <dbReference type="NCBI Taxonomy" id="1230953"/>
    <lineage>
        <taxon>Bacteria</taxon>
        <taxon>Pseudomonadati</taxon>
        <taxon>Pseudomonadota</taxon>
        <taxon>Betaproteobacteria</taxon>
        <taxon>Burkholderiales</taxon>
        <taxon>Comamonadaceae</taxon>
        <taxon>Hydrogenophaga</taxon>
    </lineage>
</organism>
<dbReference type="PROSITE" id="PS50885">
    <property type="entry name" value="HAMP"/>
    <property type="match status" value="1"/>
</dbReference>
<dbReference type="Pfam" id="PF00512">
    <property type="entry name" value="HisKA"/>
    <property type="match status" value="1"/>
</dbReference>
<keyword evidence="7" id="KW-0547">Nucleotide-binding</keyword>